<dbReference type="EMBL" id="CR522870">
    <property type="protein sequence ID" value="CAG35939.1"/>
    <property type="molecule type" value="Genomic_DNA"/>
</dbReference>
<protein>
    <submittedName>
        <fullName evidence="2">Similar to S-layer-like array-related protein</fullName>
    </submittedName>
</protein>
<organism evidence="2 3">
    <name type="scientific">Desulfotalea psychrophila (strain LSv54 / DSM 12343)</name>
    <dbReference type="NCBI Taxonomy" id="177439"/>
    <lineage>
        <taxon>Bacteria</taxon>
        <taxon>Pseudomonadati</taxon>
        <taxon>Thermodesulfobacteriota</taxon>
        <taxon>Desulfobulbia</taxon>
        <taxon>Desulfobulbales</taxon>
        <taxon>Desulfocapsaceae</taxon>
        <taxon>Desulfotalea</taxon>
    </lineage>
</organism>
<reference evidence="3" key="1">
    <citation type="journal article" date="2004" name="Environ. Microbiol.">
        <title>The genome of Desulfotalea psychrophila, a sulfate-reducing bacterium from permanently cold Arctic sediments.</title>
        <authorList>
            <person name="Rabus R."/>
            <person name="Ruepp A."/>
            <person name="Frickey T."/>
            <person name="Rattei T."/>
            <person name="Fartmann B."/>
            <person name="Stark M."/>
            <person name="Bauer M."/>
            <person name="Zibat A."/>
            <person name="Lombardot T."/>
            <person name="Becker I."/>
            <person name="Amann J."/>
            <person name="Gellner K."/>
            <person name="Teeling H."/>
            <person name="Leuschner W.D."/>
            <person name="Gloeckner F.-O."/>
            <person name="Lupas A.N."/>
            <person name="Amann R."/>
            <person name="Klenk H.-P."/>
        </authorList>
    </citation>
    <scope>NUCLEOTIDE SEQUENCE [LARGE SCALE GENOMIC DNA]</scope>
    <source>
        <strain evidence="3">DSM 12343 / LSv54</strain>
    </source>
</reference>
<keyword evidence="3" id="KW-1185">Reference proteome</keyword>
<evidence type="ECO:0000313" key="3">
    <source>
        <dbReference type="Proteomes" id="UP000000602"/>
    </source>
</evidence>
<gene>
    <name evidence="2" type="ordered locus">DP1210</name>
</gene>
<dbReference type="InterPro" id="IPR025493">
    <property type="entry name" value="DUF4384"/>
</dbReference>
<sequence>MMYRVVRMVSGIISTERDMGIVANRVVLFVLLSVGLCLSGCVTEKGGFGRINDGHRPDTSRESGFSTLSELTDIFSRDLASQVQSKKIYLDRAKIRDVSTGDVANFSSYLQNELEASLSRTFDLQVVPDGADLLLGATFQRYGDHIKIFFKYHSPDFSVNKSIDYHIEQSRIPRDSLKENLHSKAKQLAANIIADDLEYKIYVKPFESSRYACVSPFSRMFSTLVKSQIVQIHRQVEIIDDCPVKGKLSHLNSAGKRGRGGADDHFADADSVLEGEYVINGDQVMVTLLLKSLDGHVINSAQIDIASSIIKIPLGDPASEKLADLADRKSERQERTVKRVKLSTGKGGDYPVYFEGEKIVFYGQVKEPLFLYIYDITSRGDVALLYPYGFGIGQKKVNPGRLVSIPDEEDGVDLYVEAPFGKDAVKVFASSIELPLPTLSAAVESKSYARGVRAIGKKRKRVQGRLASRTEINPSDLVDYYRGLAERFDIKIYEDSILLETRSR</sequence>
<accession>Q6ANY5</accession>
<evidence type="ECO:0000259" key="1">
    <source>
        <dbReference type="Pfam" id="PF14326"/>
    </source>
</evidence>
<dbReference type="Pfam" id="PF14326">
    <property type="entry name" value="DUF4384"/>
    <property type="match status" value="1"/>
</dbReference>
<dbReference type="AlphaFoldDB" id="Q6ANY5"/>
<dbReference type="STRING" id="177439.DP1210"/>
<proteinExistence type="predicted"/>
<evidence type="ECO:0000313" key="2">
    <source>
        <dbReference type="EMBL" id="CAG35939.1"/>
    </source>
</evidence>
<dbReference type="KEGG" id="dps:DP1210"/>
<dbReference type="HOGENOM" id="CLU_540503_0_0_7"/>
<dbReference type="OrthoDB" id="5483179at2"/>
<name>Q6ANY5_DESPS</name>
<feature type="domain" description="DUF4384" evidence="1">
    <location>
        <begin position="353"/>
        <end position="431"/>
    </location>
</feature>
<dbReference type="Proteomes" id="UP000000602">
    <property type="component" value="Chromosome"/>
</dbReference>